<dbReference type="AlphaFoldDB" id="A0A0A1Z3A2"/>
<evidence type="ECO:0000313" key="2">
    <source>
        <dbReference type="EMBL" id="KGE67551.1"/>
    </source>
</evidence>
<dbReference type="OrthoDB" id="9792847at2"/>
<feature type="transmembrane region" description="Helical" evidence="1">
    <location>
        <begin position="168"/>
        <end position="189"/>
    </location>
</feature>
<feature type="transmembrane region" description="Helical" evidence="1">
    <location>
        <begin position="232"/>
        <end position="250"/>
    </location>
</feature>
<dbReference type="PANTHER" id="PTHR35337:SF1">
    <property type="entry name" value="SLR1478 PROTEIN"/>
    <property type="match status" value="1"/>
</dbReference>
<organism evidence="2 3">
    <name type="scientific">Pseudomonas fluorescens LMG 5329</name>
    <dbReference type="NCBI Taxonomy" id="1324332"/>
    <lineage>
        <taxon>Bacteria</taxon>
        <taxon>Pseudomonadati</taxon>
        <taxon>Pseudomonadota</taxon>
        <taxon>Gammaproteobacteria</taxon>
        <taxon>Pseudomonadales</taxon>
        <taxon>Pseudomonadaceae</taxon>
        <taxon>Pseudomonas</taxon>
    </lineage>
</organism>
<feature type="transmembrane region" description="Helical" evidence="1">
    <location>
        <begin position="104"/>
        <end position="126"/>
    </location>
</feature>
<protein>
    <submittedName>
        <fullName evidence="2">Membrane protein</fullName>
    </submittedName>
</protein>
<dbReference type="EMBL" id="ASGY01000087">
    <property type="protein sequence ID" value="KGE67551.1"/>
    <property type="molecule type" value="Genomic_DNA"/>
</dbReference>
<comment type="caution">
    <text evidence="2">The sequence shown here is derived from an EMBL/GenBank/DDBJ whole genome shotgun (WGS) entry which is preliminary data.</text>
</comment>
<dbReference type="Proteomes" id="UP000030060">
    <property type="component" value="Unassembled WGS sequence"/>
</dbReference>
<accession>A0A0A1Z3A2</accession>
<dbReference type="RefSeq" id="WP_038845952.1">
    <property type="nucleotide sequence ID" value="NZ_ASGY01000087.1"/>
</dbReference>
<evidence type="ECO:0000313" key="3">
    <source>
        <dbReference type="Proteomes" id="UP000030060"/>
    </source>
</evidence>
<sequence>MKQSLFESRHQPQWQAFAQHLQQLEQGKVKTSDMADFPHQYRRLCQHLALAQERGYSSYLVDPLQQLVLRGHQQLYRHRSQLTANVLSFVLADFPRLVREQWRFVLVASLLFFGSLVGIALLVYLFPDLIYSIVSPQQVAEMQGMYDPDASRLGRTAERASSEDWMMFGYYVMHNIGIAFQTFAAGLLFGLGSVFFLIFNGLVIGAVSGHLTEIGYGQTFWSFVIGHGAFELTAIALAGAAGMQLGWALIAPGQLSRGESLRLAARKSVQMLCGVMLFLLIAAFIEAYWSSTTLIAPWVKYLVGAALWLLVVAYLSLAGRTRHAPE</sequence>
<feature type="transmembrane region" description="Helical" evidence="1">
    <location>
        <begin position="271"/>
        <end position="289"/>
    </location>
</feature>
<evidence type="ECO:0000256" key="1">
    <source>
        <dbReference type="SAM" id="Phobius"/>
    </source>
</evidence>
<dbReference type="PANTHER" id="PTHR35337">
    <property type="entry name" value="SLR1478 PROTEIN"/>
    <property type="match status" value="1"/>
</dbReference>
<name>A0A0A1Z3A2_PSEFL</name>
<reference evidence="2 3" key="1">
    <citation type="journal article" date="2013" name="Genome Announc.">
        <title>Draft Genome Sequence of Pseudomonas fluorescens LMG 5329, a White Line-Inducing Principle-Producing Bioindicator for the Mushroom Pathogen Pseudomonas tolaasii.</title>
        <authorList>
            <person name="Ghequire M.G."/>
            <person name="Rokni-Zadeh H."/>
            <person name="Zarrineh P."/>
            <person name="De Mot R."/>
        </authorList>
    </citation>
    <scope>NUCLEOTIDE SEQUENCE [LARGE SCALE GENOMIC DNA]</scope>
    <source>
        <strain evidence="2 3">LMG 5329</strain>
    </source>
</reference>
<keyword evidence="1" id="KW-0812">Transmembrane</keyword>
<gene>
    <name evidence="2" type="ORF">K814_0112770</name>
</gene>
<keyword evidence="1" id="KW-1133">Transmembrane helix</keyword>
<keyword evidence="1" id="KW-0472">Membrane</keyword>
<dbReference type="Pfam" id="PF01944">
    <property type="entry name" value="SpoIIM"/>
    <property type="match status" value="1"/>
</dbReference>
<feature type="transmembrane region" description="Helical" evidence="1">
    <location>
        <begin position="295"/>
        <end position="317"/>
    </location>
</feature>
<dbReference type="InterPro" id="IPR002798">
    <property type="entry name" value="SpoIIM-like"/>
</dbReference>
<proteinExistence type="predicted"/>